<dbReference type="PIRSF" id="PIRSF000040">
    <property type="entry name" value="MMOH_comp"/>
    <property type="match status" value="1"/>
</dbReference>
<evidence type="ECO:0000313" key="3">
    <source>
        <dbReference type="EMBL" id="MCS0631251.1"/>
    </source>
</evidence>
<dbReference type="Gene3D" id="1.10.620.20">
    <property type="entry name" value="Ribonucleotide Reductase, subunit A"/>
    <property type="match status" value="1"/>
</dbReference>
<proteinExistence type="predicted"/>
<name>A0ABT2C1Q0_9BURK</name>
<dbReference type="InterPro" id="IPR009078">
    <property type="entry name" value="Ferritin-like_SF"/>
</dbReference>
<evidence type="ECO:0000256" key="1">
    <source>
        <dbReference type="ARBA" id="ARBA00023002"/>
    </source>
</evidence>
<keyword evidence="1" id="KW-0560">Oxidoreductase</keyword>
<evidence type="ECO:0000313" key="4">
    <source>
        <dbReference type="Proteomes" id="UP001165263"/>
    </source>
</evidence>
<protein>
    <submittedName>
        <fullName evidence="3">Aromatic/alkene monooxygenase hydroxylase subunit beta</fullName>
    </submittedName>
</protein>
<dbReference type="EMBL" id="JANUHC010000006">
    <property type="protein sequence ID" value="MCS0631251.1"/>
    <property type="molecule type" value="Genomic_DNA"/>
</dbReference>
<dbReference type="InterPro" id="IPR003430">
    <property type="entry name" value="Phenol_Hydrox"/>
</dbReference>
<evidence type="ECO:0000256" key="2">
    <source>
        <dbReference type="ARBA" id="ARBA00023033"/>
    </source>
</evidence>
<keyword evidence="4" id="KW-1185">Reference proteome</keyword>
<dbReference type="Pfam" id="PF02332">
    <property type="entry name" value="Phenol_Hydrox"/>
    <property type="match status" value="1"/>
</dbReference>
<dbReference type="Proteomes" id="UP001165263">
    <property type="component" value="Unassembled WGS sequence"/>
</dbReference>
<comment type="caution">
    <text evidence="3">The sequence shown here is derived from an EMBL/GenBank/DDBJ whole genome shotgun (WGS) entry which is preliminary data.</text>
</comment>
<reference evidence="3" key="1">
    <citation type="submission" date="2022-08" db="EMBL/GenBank/DDBJ databases">
        <title>Reclassification of Massilia species as members of the genera Telluria, Duganella, Pseudoduganella, Mokoshia gen. nov. and Zemynaea gen. nov. using orthogonal and non-orthogonal genome-based approaches.</title>
        <authorList>
            <person name="Bowman J.P."/>
        </authorList>
    </citation>
    <scope>NUCLEOTIDE SEQUENCE</scope>
    <source>
        <strain evidence="3">LMG 11547</strain>
    </source>
</reference>
<dbReference type="InterPro" id="IPR012348">
    <property type="entry name" value="RNR-like"/>
</dbReference>
<dbReference type="CDD" id="cd01058">
    <property type="entry name" value="AAMH_B"/>
    <property type="match status" value="1"/>
</dbReference>
<keyword evidence="2 3" id="KW-0503">Monooxygenase</keyword>
<sequence>MQIDLRTVNIKPLRHTFDHIAKRLGADKPATRYQEGTFDLQSTHNFHYRPTWDPEHELFDASRTKVVMKDWYALKDPRQFYYATYTIARAKQHEAADASFTFVESRDLADSLAPETCQLALDLLLPLRHLAWGGNLNNIFIAAYGYGAAITQPCCFHAMDQLGIAQYLTRVGLLLSDADALVKAKSDWLSSGTWQPLRRYAENLLVKKDFFELFVAQNFALDGLLYPLVYQNIVDKRMTSTGAAPVAMLTSFMSDWYGETQKWVDSCIKTAAAESEENKALLSQWTVHWRERAIEALAPLATMALKCDANATLNLVVDNFNARAARLGLSV</sequence>
<organism evidence="3 4">
    <name type="scientific">Telluria mixta</name>
    <dbReference type="NCBI Taxonomy" id="34071"/>
    <lineage>
        <taxon>Bacteria</taxon>
        <taxon>Pseudomonadati</taxon>
        <taxon>Pseudomonadota</taxon>
        <taxon>Betaproteobacteria</taxon>
        <taxon>Burkholderiales</taxon>
        <taxon>Oxalobacteraceae</taxon>
        <taxon>Telluria group</taxon>
        <taxon>Telluria</taxon>
    </lineage>
</organism>
<dbReference type="InterPro" id="IPR012078">
    <property type="entry name" value="MP_mOase_hydro"/>
</dbReference>
<dbReference type="SUPFAM" id="SSF47240">
    <property type="entry name" value="Ferritin-like"/>
    <property type="match status" value="1"/>
</dbReference>
<dbReference type="RefSeq" id="WP_259450331.1">
    <property type="nucleotide sequence ID" value="NZ_CP119520.1"/>
</dbReference>
<gene>
    <name evidence="3" type="ORF">NX786_18115</name>
</gene>
<dbReference type="GO" id="GO:0004497">
    <property type="term" value="F:monooxygenase activity"/>
    <property type="evidence" value="ECO:0007669"/>
    <property type="project" value="UniProtKB-KW"/>
</dbReference>
<accession>A0ABT2C1Q0</accession>